<reference evidence="2" key="2">
    <citation type="submission" date="2020-05" db="UniProtKB">
        <authorList>
            <consortium name="EnsemblMetazoa"/>
        </authorList>
    </citation>
    <scope>IDENTIFICATION</scope>
    <source>
        <strain evidence="2">WRAIR2</strain>
    </source>
</reference>
<dbReference type="PANTHER" id="PTHR13238">
    <property type="entry name" value="PROTEIN C21ORF59"/>
    <property type="match status" value="1"/>
</dbReference>
<dbReference type="PANTHER" id="PTHR13238:SF0">
    <property type="entry name" value="CILIA- AND FLAGELLA-ASSOCIATED PROTEIN 298"/>
    <property type="match status" value="1"/>
</dbReference>
<accession>A0A182N774</accession>
<proteinExistence type="inferred from homology"/>
<comment type="similarity">
    <text evidence="1">Belongs to the CFAP298 family.</text>
</comment>
<evidence type="ECO:0000313" key="3">
    <source>
        <dbReference type="Proteomes" id="UP000075884"/>
    </source>
</evidence>
<dbReference type="InterPro" id="IPR021298">
    <property type="entry name" value="CFAP298"/>
</dbReference>
<sequence>MVLLHVKRGDESQFLYETSAGIGIEQLAYELGTIYNGRLKVSRVCSEIEELIKHGPMLPPDMLGLTDEQIDELHLVDEWADTCVPSGGWRFNRDPVGRRNGRQPPSKMGDILEKAIEDAKAMVSKKLIDEGKCTGQRAVQDALDLLRGAVTIVYPMQLPPHDPIRMEFNNTEDLSGTQASLEVIEPAKVQLWFAGKMMLMDKRLGEIVGPNEKTKIIVKLAKLNEGAPGREPVITEDAKKQMMLHAYRRQEELK</sequence>
<name>A0A182N774_9DIPT</name>
<keyword evidence="3" id="KW-1185">Reference proteome</keyword>
<reference evidence="3" key="1">
    <citation type="submission" date="2013-03" db="EMBL/GenBank/DDBJ databases">
        <title>The Genome Sequence of Anopheles dirus WRAIR2.</title>
        <authorList>
            <consortium name="The Broad Institute Genomics Platform"/>
            <person name="Neafsey D.E."/>
            <person name="Walton C."/>
            <person name="Walker B."/>
            <person name="Young S.K."/>
            <person name="Zeng Q."/>
            <person name="Gargeya S."/>
            <person name="Fitzgerald M."/>
            <person name="Haas B."/>
            <person name="Abouelleil A."/>
            <person name="Allen A.W."/>
            <person name="Alvarado L."/>
            <person name="Arachchi H.M."/>
            <person name="Berlin A.M."/>
            <person name="Chapman S.B."/>
            <person name="Gainer-Dewar J."/>
            <person name="Goldberg J."/>
            <person name="Griggs A."/>
            <person name="Gujja S."/>
            <person name="Hansen M."/>
            <person name="Howarth C."/>
            <person name="Imamovic A."/>
            <person name="Ireland A."/>
            <person name="Larimer J."/>
            <person name="McCowan C."/>
            <person name="Murphy C."/>
            <person name="Pearson M."/>
            <person name="Poon T.W."/>
            <person name="Priest M."/>
            <person name="Roberts A."/>
            <person name="Saif S."/>
            <person name="Shea T."/>
            <person name="Sisk P."/>
            <person name="Sykes S."/>
            <person name="Wortman J."/>
            <person name="Nusbaum C."/>
            <person name="Birren B."/>
        </authorList>
    </citation>
    <scope>NUCLEOTIDE SEQUENCE [LARGE SCALE GENOMIC DNA]</scope>
    <source>
        <strain evidence="3">WRAIR2</strain>
    </source>
</reference>
<dbReference type="GO" id="GO:0003352">
    <property type="term" value="P:regulation of cilium movement"/>
    <property type="evidence" value="ECO:0007669"/>
    <property type="project" value="InterPro"/>
</dbReference>
<dbReference type="EnsemblMetazoa" id="ADIR003498-RA">
    <property type="protein sequence ID" value="ADIR003498-PA"/>
    <property type="gene ID" value="ADIR003498"/>
</dbReference>
<protein>
    <submittedName>
        <fullName evidence="2">Uncharacterized protein</fullName>
    </submittedName>
</protein>
<dbReference type="AlphaFoldDB" id="A0A182N774"/>
<dbReference type="Proteomes" id="UP000075884">
    <property type="component" value="Unassembled WGS sequence"/>
</dbReference>
<evidence type="ECO:0000313" key="2">
    <source>
        <dbReference type="EnsemblMetazoa" id="ADIR003498-PA"/>
    </source>
</evidence>
<dbReference type="VEuPathDB" id="VectorBase:ADIR003498"/>
<organism evidence="2 3">
    <name type="scientific">Anopheles dirus</name>
    <dbReference type="NCBI Taxonomy" id="7168"/>
    <lineage>
        <taxon>Eukaryota</taxon>
        <taxon>Metazoa</taxon>
        <taxon>Ecdysozoa</taxon>
        <taxon>Arthropoda</taxon>
        <taxon>Hexapoda</taxon>
        <taxon>Insecta</taxon>
        <taxon>Pterygota</taxon>
        <taxon>Neoptera</taxon>
        <taxon>Endopterygota</taxon>
        <taxon>Diptera</taxon>
        <taxon>Nematocera</taxon>
        <taxon>Culicoidea</taxon>
        <taxon>Culicidae</taxon>
        <taxon>Anophelinae</taxon>
        <taxon>Anopheles</taxon>
    </lineage>
</organism>
<evidence type="ECO:0000256" key="1">
    <source>
        <dbReference type="ARBA" id="ARBA00009619"/>
    </source>
</evidence>
<dbReference type="Pfam" id="PF11069">
    <property type="entry name" value="CFAP298"/>
    <property type="match status" value="1"/>
</dbReference>
<dbReference type="STRING" id="7168.A0A182N774"/>